<evidence type="ECO:0000256" key="2">
    <source>
        <dbReference type="ARBA" id="ARBA00022448"/>
    </source>
</evidence>
<evidence type="ECO:0000259" key="5">
    <source>
        <dbReference type="PROSITE" id="PS50893"/>
    </source>
</evidence>
<evidence type="ECO:0000313" key="6">
    <source>
        <dbReference type="EMBL" id="SQF41106.1"/>
    </source>
</evidence>
<dbReference type="STRING" id="1123303.GCA_000372425_01300"/>
<dbReference type="InterPro" id="IPR027417">
    <property type="entry name" value="P-loop_NTPase"/>
</dbReference>
<dbReference type="Proteomes" id="UP000249495">
    <property type="component" value="Chromosome 1"/>
</dbReference>
<comment type="similarity">
    <text evidence="1">Belongs to the ABC transporter superfamily.</text>
</comment>
<dbReference type="Gene3D" id="3.40.50.300">
    <property type="entry name" value="P-loop containing nucleotide triphosphate hydrolases"/>
    <property type="match status" value="1"/>
</dbReference>
<evidence type="ECO:0000256" key="3">
    <source>
        <dbReference type="ARBA" id="ARBA00022741"/>
    </source>
</evidence>
<evidence type="ECO:0000256" key="1">
    <source>
        <dbReference type="ARBA" id="ARBA00005417"/>
    </source>
</evidence>
<reference evidence="6 7" key="1">
    <citation type="submission" date="2018-06" db="EMBL/GenBank/DDBJ databases">
        <authorList>
            <consortium name="Pathogen Informatics"/>
            <person name="Doyle S."/>
        </authorList>
    </citation>
    <scope>NUCLEOTIDE SEQUENCE [LARGE SCALE GENOMIC DNA]</scope>
    <source>
        <strain evidence="6 7">NCTC12278</strain>
    </source>
</reference>
<dbReference type="RefSeq" id="WP_018030623.1">
    <property type="nucleotide sequence ID" value="NZ_JBGXUQ010000016.1"/>
</dbReference>
<feature type="domain" description="ABC transporter" evidence="5">
    <location>
        <begin position="4"/>
        <end position="221"/>
    </location>
</feature>
<evidence type="ECO:0000313" key="7">
    <source>
        <dbReference type="Proteomes" id="UP000249495"/>
    </source>
</evidence>
<proteinExistence type="inferred from homology"/>
<gene>
    <name evidence="6" type="primary">sagG</name>
    <name evidence="6" type="ORF">NCTC12278_01704</name>
</gene>
<keyword evidence="6" id="KW-0378">Hydrolase</keyword>
<dbReference type="SUPFAM" id="SSF52540">
    <property type="entry name" value="P-loop containing nucleoside triphosphate hydrolases"/>
    <property type="match status" value="1"/>
</dbReference>
<evidence type="ECO:0000256" key="4">
    <source>
        <dbReference type="ARBA" id="ARBA00022840"/>
    </source>
</evidence>
<dbReference type="EMBL" id="LS483343">
    <property type="protein sequence ID" value="SQF41106.1"/>
    <property type="molecule type" value="Genomic_DNA"/>
</dbReference>
<dbReference type="PROSITE" id="PS00211">
    <property type="entry name" value="ABC_TRANSPORTER_1"/>
    <property type="match status" value="1"/>
</dbReference>
<dbReference type="GO" id="GO:0016887">
    <property type="term" value="F:ATP hydrolysis activity"/>
    <property type="evidence" value="ECO:0007669"/>
    <property type="project" value="InterPro"/>
</dbReference>
<dbReference type="AlphaFoldDB" id="A0A2X3W9T1"/>
<keyword evidence="7" id="KW-1185">Reference proteome</keyword>
<keyword evidence="2" id="KW-0813">Transport</keyword>
<dbReference type="PANTHER" id="PTHR42711:SF5">
    <property type="entry name" value="ABC TRANSPORTER ATP-BINDING PROTEIN NATA"/>
    <property type="match status" value="1"/>
</dbReference>
<dbReference type="EC" id="3.6.3.-" evidence="6"/>
<name>A0A2X3W9T1_9STRE</name>
<dbReference type="InterPro" id="IPR017871">
    <property type="entry name" value="ABC_transporter-like_CS"/>
</dbReference>
<dbReference type="OrthoDB" id="9804819at2"/>
<accession>A0A2X3W9T1</accession>
<dbReference type="InterPro" id="IPR003593">
    <property type="entry name" value="AAA+_ATPase"/>
</dbReference>
<dbReference type="GO" id="GO:0005524">
    <property type="term" value="F:ATP binding"/>
    <property type="evidence" value="ECO:0007669"/>
    <property type="project" value="UniProtKB-KW"/>
</dbReference>
<dbReference type="PANTHER" id="PTHR42711">
    <property type="entry name" value="ABC TRANSPORTER ATP-BINDING PROTEIN"/>
    <property type="match status" value="1"/>
</dbReference>
<dbReference type="KEGG" id="sfer:NCTC12278_01704"/>
<dbReference type="InterPro" id="IPR003439">
    <property type="entry name" value="ABC_transporter-like_ATP-bd"/>
</dbReference>
<dbReference type="SMART" id="SM00382">
    <property type="entry name" value="AAA"/>
    <property type="match status" value="1"/>
</dbReference>
<keyword evidence="4 6" id="KW-0067">ATP-binding</keyword>
<dbReference type="PROSITE" id="PS50893">
    <property type="entry name" value="ABC_TRANSPORTER_2"/>
    <property type="match status" value="1"/>
</dbReference>
<protein>
    <submittedName>
        <fullName evidence="6">ABC transporter ATP-binding protein</fullName>
        <ecNumber evidence="6">3.6.3.-</ecNumber>
    </submittedName>
</protein>
<organism evidence="6 7">
    <name type="scientific">Streptococcus ferus</name>
    <dbReference type="NCBI Taxonomy" id="1345"/>
    <lineage>
        <taxon>Bacteria</taxon>
        <taxon>Bacillati</taxon>
        <taxon>Bacillota</taxon>
        <taxon>Bacilli</taxon>
        <taxon>Lactobacillales</taxon>
        <taxon>Streptococcaceae</taxon>
        <taxon>Streptococcus</taxon>
    </lineage>
</organism>
<keyword evidence="3" id="KW-0547">Nucleotide-binding</keyword>
<dbReference type="Pfam" id="PF00005">
    <property type="entry name" value="ABC_tran"/>
    <property type="match status" value="1"/>
</dbReference>
<dbReference type="InterPro" id="IPR050763">
    <property type="entry name" value="ABC_transporter_ATP-binding"/>
</dbReference>
<sequence length="286" mass="32054">MELIRTHQLSKNYQGKAAVKALDLNITQGSFVAYLGTNGAGKSTTIKMLVGLLKPSSGQIKKKPDLKIGVVFQDSILDGELTVIENLKNRAALYKNLDHNWFDKVIALTQLEDILHQKYSSLSGGQRRRVDIARSLIHQPDLLFLDEPTTGLDVQTRKLIWNLIHQLRLEQGLTIFLTTHYLEEAETADQIYIIDKGSILAQGSAQEIIEGYSQNQLLFKVTNPEAFLLKEPRVSETEEGLLIEGLAAQETIVFLSQYQEEITQFEYKKGGLSHAFLAITGREISS</sequence>